<dbReference type="PANTHER" id="PTHR34216:SF3">
    <property type="entry name" value="POLY-BETA-1,6-N-ACETYL-D-GLUCOSAMINE N-DEACETYLASE"/>
    <property type="match status" value="1"/>
</dbReference>
<sequence length="308" mass="36797">MSSFGVMFHHFHGDYHKPSQGSINKNDFERIIDYLQSKYLIINANSYLKKIINKSLKPNEICLTFDDALRSQYDIAIPILRQRNISAFFFIYSSVFSNNPSKLEIYRYFRSNYFQSIDQFYSQFFDIVKTNFRDKYNSELEQYKSLNYLSHFPFYTNSDKWFRYLRDVVLKEYNYDQIMLKIMNKCNFDKSSASKKLWIKTSQLKEMHQEGHIIGLHSYSHPTKIDNLPYQQQNEEYQKNLYHLKKVLNVEKIESMSHPCGRYNGDTLDILKDIGIKVGFRSNMSIKETKNSLEIPREDHSNILSRIK</sequence>
<dbReference type="CDD" id="cd10918">
    <property type="entry name" value="CE4_NodB_like_5s_6s"/>
    <property type="match status" value="1"/>
</dbReference>
<feature type="domain" description="NodB homology" evidence="3">
    <location>
        <begin position="59"/>
        <end position="308"/>
    </location>
</feature>
<evidence type="ECO:0000259" key="3">
    <source>
        <dbReference type="PROSITE" id="PS51677"/>
    </source>
</evidence>
<evidence type="ECO:0000256" key="1">
    <source>
        <dbReference type="ARBA" id="ARBA00004613"/>
    </source>
</evidence>
<dbReference type="PANTHER" id="PTHR34216">
    <property type="match status" value="1"/>
</dbReference>
<dbReference type="eggNOG" id="COG0726">
    <property type="taxonomic scope" value="Bacteria"/>
</dbReference>
<gene>
    <name evidence="4" type="ordered locus">P9301_14351</name>
</gene>
<dbReference type="SUPFAM" id="SSF88713">
    <property type="entry name" value="Glycoside hydrolase/deacetylase"/>
    <property type="match status" value="1"/>
</dbReference>
<dbReference type="Pfam" id="PF01522">
    <property type="entry name" value="Polysacc_deac_1"/>
    <property type="match status" value="1"/>
</dbReference>
<protein>
    <recommendedName>
        <fullName evidence="3">NodB homology domain-containing protein</fullName>
    </recommendedName>
</protein>
<dbReference type="GO" id="GO:0005576">
    <property type="term" value="C:extracellular region"/>
    <property type="evidence" value="ECO:0007669"/>
    <property type="project" value="UniProtKB-SubCell"/>
</dbReference>
<dbReference type="EMBL" id="CP000576">
    <property type="protein sequence ID" value="ABO18058.1"/>
    <property type="molecule type" value="Genomic_DNA"/>
</dbReference>
<dbReference type="RefSeq" id="WP_011863367.1">
    <property type="nucleotide sequence ID" value="NC_009091.1"/>
</dbReference>
<evidence type="ECO:0000313" key="5">
    <source>
        <dbReference type="Proteomes" id="UP000001430"/>
    </source>
</evidence>
<dbReference type="PROSITE" id="PS51677">
    <property type="entry name" value="NODB"/>
    <property type="match status" value="1"/>
</dbReference>
<dbReference type="Proteomes" id="UP000001430">
    <property type="component" value="Chromosome"/>
</dbReference>
<dbReference type="KEGG" id="pmg:P9301_14351"/>
<evidence type="ECO:0000256" key="2">
    <source>
        <dbReference type="ARBA" id="ARBA00022729"/>
    </source>
</evidence>
<dbReference type="GO" id="GO:0016810">
    <property type="term" value="F:hydrolase activity, acting on carbon-nitrogen (but not peptide) bonds"/>
    <property type="evidence" value="ECO:0007669"/>
    <property type="project" value="InterPro"/>
</dbReference>
<proteinExistence type="predicted"/>
<dbReference type="AlphaFoldDB" id="A3PE83"/>
<dbReference type="InterPro" id="IPR051398">
    <property type="entry name" value="Polysacch_Deacetylase"/>
</dbReference>
<comment type="subcellular location">
    <subcellularLocation>
        <location evidence="1">Secreted</location>
    </subcellularLocation>
</comment>
<evidence type="ECO:0000313" key="4">
    <source>
        <dbReference type="EMBL" id="ABO18058.1"/>
    </source>
</evidence>
<dbReference type="Gene3D" id="3.20.20.370">
    <property type="entry name" value="Glycoside hydrolase/deacetylase"/>
    <property type="match status" value="1"/>
</dbReference>
<keyword evidence="2" id="KW-0732">Signal</keyword>
<dbReference type="InterPro" id="IPR002509">
    <property type="entry name" value="NODB_dom"/>
</dbReference>
<dbReference type="InterPro" id="IPR011330">
    <property type="entry name" value="Glyco_hydro/deAcase_b/a-brl"/>
</dbReference>
<accession>A3PE83</accession>
<dbReference type="STRING" id="167546.P9301_14351"/>
<reference evidence="4 5" key="1">
    <citation type="journal article" date="2007" name="PLoS Genet.">
        <title>Patterns and implications of gene gain and loss in the evolution of Prochlorococcus.</title>
        <authorList>
            <person name="Kettler G.C."/>
            <person name="Martiny A.C."/>
            <person name="Huang K."/>
            <person name="Zucker J."/>
            <person name="Coleman M.L."/>
            <person name="Rodrigue S."/>
            <person name="Chen F."/>
            <person name="Lapidus A."/>
            <person name="Ferriera S."/>
            <person name="Johnson J."/>
            <person name="Steglich C."/>
            <person name="Church G.M."/>
            <person name="Richardson P."/>
            <person name="Chisholm S.W."/>
        </authorList>
    </citation>
    <scope>NUCLEOTIDE SEQUENCE [LARGE SCALE GENOMIC DNA]</scope>
    <source>
        <strain evidence="4 5">MIT 9301</strain>
    </source>
</reference>
<keyword evidence="5" id="KW-1185">Reference proteome</keyword>
<name>A3PE83_PROM0</name>
<dbReference type="HOGENOM" id="CLU_1081201_0_0_3"/>
<dbReference type="GO" id="GO:0005975">
    <property type="term" value="P:carbohydrate metabolic process"/>
    <property type="evidence" value="ECO:0007669"/>
    <property type="project" value="InterPro"/>
</dbReference>
<organism evidence="4 5">
    <name type="scientific">Prochlorococcus marinus (strain MIT 9301)</name>
    <dbReference type="NCBI Taxonomy" id="167546"/>
    <lineage>
        <taxon>Bacteria</taxon>
        <taxon>Bacillati</taxon>
        <taxon>Cyanobacteriota</taxon>
        <taxon>Cyanophyceae</taxon>
        <taxon>Synechococcales</taxon>
        <taxon>Prochlorococcaceae</taxon>
        <taxon>Prochlorococcus</taxon>
    </lineage>
</organism>